<dbReference type="EMBL" id="QCZG01000007">
    <property type="protein sequence ID" value="PWA12652.1"/>
    <property type="molecule type" value="Genomic_DNA"/>
</dbReference>
<keyword evidence="2" id="KW-1185">Reference proteome</keyword>
<protein>
    <submittedName>
        <fullName evidence="1">Glutaredoxin</fullName>
    </submittedName>
</protein>
<dbReference type="Pfam" id="PF05768">
    <property type="entry name" value="Glrx-like"/>
    <property type="match status" value="1"/>
</dbReference>
<dbReference type="InterPro" id="IPR052565">
    <property type="entry name" value="Glutaredoxin-like_YDR286C"/>
</dbReference>
<dbReference type="Proteomes" id="UP000245998">
    <property type="component" value="Unassembled WGS sequence"/>
</dbReference>
<reference evidence="1 2" key="1">
    <citation type="submission" date="2018-04" db="EMBL/GenBank/DDBJ databases">
        <title>Camelliibacillus theae gen. nov., sp. nov., isolated from Pu'er tea.</title>
        <authorList>
            <person name="Niu L."/>
        </authorList>
    </citation>
    <scope>NUCLEOTIDE SEQUENCE [LARGE SCALE GENOMIC DNA]</scope>
    <source>
        <strain evidence="1 2">T8</strain>
    </source>
</reference>
<evidence type="ECO:0000313" key="1">
    <source>
        <dbReference type="EMBL" id="PWA12652.1"/>
    </source>
</evidence>
<dbReference type="PANTHER" id="PTHR33558:SF1">
    <property type="entry name" value="GLUTAREDOXIN-LIKE PROTEIN C5ORF63 HOMOLOG"/>
    <property type="match status" value="1"/>
</dbReference>
<evidence type="ECO:0000313" key="2">
    <source>
        <dbReference type="Proteomes" id="UP000245998"/>
    </source>
</evidence>
<dbReference type="OrthoDB" id="32865at2"/>
<organism evidence="1 2">
    <name type="scientific">Pueribacillus theae</name>
    <dbReference type="NCBI Taxonomy" id="2171751"/>
    <lineage>
        <taxon>Bacteria</taxon>
        <taxon>Bacillati</taxon>
        <taxon>Bacillota</taxon>
        <taxon>Bacilli</taxon>
        <taxon>Bacillales</taxon>
        <taxon>Bacillaceae</taxon>
        <taxon>Pueribacillus</taxon>
    </lineage>
</organism>
<accession>A0A2U1K5J4</accession>
<dbReference type="Gene3D" id="3.40.30.10">
    <property type="entry name" value="Glutaredoxin"/>
    <property type="match status" value="1"/>
</dbReference>
<sequence length="86" mass="9973">MQVYFYTKENCPLCDEAEQILRTLQDDFSYTINKIDIYTDDSLLETYQIRIPVIEVSGQVIAEGIVTETEITGALRKIIHDKNRTE</sequence>
<dbReference type="SUPFAM" id="SSF52833">
    <property type="entry name" value="Thioredoxin-like"/>
    <property type="match status" value="1"/>
</dbReference>
<dbReference type="InterPro" id="IPR036249">
    <property type="entry name" value="Thioredoxin-like_sf"/>
</dbReference>
<dbReference type="PANTHER" id="PTHR33558">
    <property type="entry name" value="GLUTAREDOXIN-LIKE PROTEIN C5ORF63 HOMOLOG"/>
    <property type="match status" value="1"/>
</dbReference>
<name>A0A2U1K5J4_9BACI</name>
<dbReference type="AlphaFoldDB" id="A0A2U1K5J4"/>
<proteinExistence type="predicted"/>
<dbReference type="RefSeq" id="WP_116553855.1">
    <property type="nucleotide sequence ID" value="NZ_QCZG01000007.1"/>
</dbReference>
<comment type="caution">
    <text evidence="1">The sequence shown here is derived from an EMBL/GenBank/DDBJ whole genome shotgun (WGS) entry which is preliminary data.</text>
</comment>
<gene>
    <name evidence="1" type="ORF">DCC39_04950</name>
</gene>
<dbReference type="InterPro" id="IPR008554">
    <property type="entry name" value="Glutaredoxin-like"/>
</dbReference>